<proteinExistence type="predicted"/>
<dbReference type="KEGG" id="gtt:GUITHDRAFT_109971"/>
<dbReference type="PANTHER" id="PTHR21228:SF40">
    <property type="entry name" value="LD45607P"/>
    <property type="match status" value="1"/>
</dbReference>
<dbReference type="InterPro" id="IPR050870">
    <property type="entry name" value="FAST_kinase"/>
</dbReference>
<organism evidence="3">
    <name type="scientific">Guillardia theta (strain CCMP2712)</name>
    <name type="common">Cryptophyte</name>
    <dbReference type="NCBI Taxonomy" id="905079"/>
    <lineage>
        <taxon>Eukaryota</taxon>
        <taxon>Cryptophyceae</taxon>
        <taxon>Pyrenomonadales</taxon>
        <taxon>Geminigeraceae</taxon>
        <taxon>Guillardia</taxon>
    </lineage>
</organism>
<feature type="region of interest" description="Disordered" evidence="1">
    <location>
        <begin position="908"/>
        <end position="929"/>
    </location>
</feature>
<dbReference type="AlphaFoldDB" id="L1J6N7"/>
<dbReference type="GO" id="GO:0035770">
    <property type="term" value="C:ribonucleoprotein granule"/>
    <property type="evidence" value="ECO:0007669"/>
    <property type="project" value="TreeGrafter"/>
</dbReference>
<evidence type="ECO:0000313" key="3">
    <source>
        <dbReference type="EMBL" id="EKX44186.1"/>
    </source>
</evidence>
<dbReference type="GO" id="GO:0044528">
    <property type="term" value="P:regulation of mitochondrial mRNA stability"/>
    <property type="evidence" value="ECO:0007669"/>
    <property type="project" value="TreeGrafter"/>
</dbReference>
<accession>L1J6N7</accession>
<dbReference type="Pfam" id="PF08373">
    <property type="entry name" value="RAP"/>
    <property type="match status" value="1"/>
</dbReference>
<reference evidence="4" key="3">
    <citation type="submission" date="2015-06" db="UniProtKB">
        <authorList>
            <consortium name="EnsemblProtists"/>
        </authorList>
    </citation>
    <scope>IDENTIFICATION</scope>
</reference>
<dbReference type="GO" id="GO:0000963">
    <property type="term" value="P:mitochondrial RNA processing"/>
    <property type="evidence" value="ECO:0007669"/>
    <property type="project" value="TreeGrafter"/>
</dbReference>
<dbReference type="GO" id="GO:0005759">
    <property type="term" value="C:mitochondrial matrix"/>
    <property type="evidence" value="ECO:0007669"/>
    <property type="project" value="TreeGrafter"/>
</dbReference>
<dbReference type="EMBL" id="JH993006">
    <property type="protein sequence ID" value="EKX44186.1"/>
    <property type="molecule type" value="Genomic_DNA"/>
</dbReference>
<dbReference type="RefSeq" id="XP_005831166.1">
    <property type="nucleotide sequence ID" value="XM_005831109.1"/>
</dbReference>
<dbReference type="InterPro" id="IPR013584">
    <property type="entry name" value="RAP"/>
</dbReference>
<sequence>MRPSISFSIFLLQCATSFRITHDLQLYRASNSLCCPLVRRLRGVREQEAALHLRPGECNIVRISMSQNVNQKNNLKRQQGRTPRTAPIQLPLLKDFRDLCGMVETIHPLLAAGRGSNARMKVADAARVLSKLNSFDGTRAGRTLPSSHAVKMQDIEEICVGCLQTNCRALRLKQIAMAFNALRKSWSKYTSFFEASCLRIQEIVADADRSNNYTECDGQTVSTLVNALSQPTSLQLKGANETIKCLLDTLDKINISSFSSQGIAMIVGGCNRARQNHPVLTFLALEMLRRPTQTIDLQAAALIAHGLKRLGRLDVQVLGHFSSVFLRHSSRSYQGQTMAMAAEAFSGSNVRLQEVLGHFTKMVDEEVKLDSRSVVDLARIVSSWDVNCENFLNVLMARSLRMEERKEILSRLSSAPEDPNNDSPARARSSRASLLSSSIMRATAHALIDLSLEASAASREILGDVEVLLLLLRWFGREKVDQTILLALRLCVEAAVGSLKEAQRKRSTTMSKSAISAFDLSVLAHAVADSLVAGAVDNDARKGEHMQTDSSSLFQLNQAWEVVTTEIEFCVRHQLLSASACSVSCSILDEEVTVVSDASCLNAVCKMPSNERILNILFDSVQCDDWDFPSQAITLKMLTSFKTSELCQKPFHDFVVVTTMISSGCRNQQLKSRLEVAILKVMSVAVQSLNENSSIKHAVMVLTSLEHACSDHTSTQLIAVLRFLGSMKSRYFDAQGIANIFNFIVNLDKSSRKLSAGQQREIEEVEEQVKQALIEATYSLYSEEDSKASPPSSFSAQELALVINALARLGRKDDVLLRMLLSHAWTISTREPDSLDAQAIAMICNGMTRLKVQDLNLLRSFSKIIRRRPPQQFSHQQASMVLNSYANSRLRDQAVFQHLIKLVGGGLGGSTMTAERRRDRDKDRVSPSAQSISMTMHAMAVLDIQGPEGVVECLVDELVSLDVASSSGQAVANIAWSVAALQVSGRVHDWLLDAIKFHIANMDRACLFQVHQYLLDCALRDIKGSYKEGQQKLQMASKSIPSHLLLDSSTSMKAVAAGVGRGLAGGAGLTVSRLQSDVIRTLRGMGVEVEEEWMEPRSRYVVDAWLPTFGIALEVDGPYHYAYSAGSAQETRPGSATVRPDGNGRHPLGSTKLKHRHLAELMIPVLVVPYWEWPEDSQASKQTYLSNLLFSHVGSVTVTG</sequence>
<reference evidence="3 5" key="1">
    <citation type="journal article" date="2012" name="Nature">
        <title>Algal genomes reveal evolutionary mosaicism and the fate of nucleomorphs.</title>
        <authorList>
            <consortium name="DOE Joint Genome Institute"/>
            <person name="Curtis B.A."/>
            <person name="Tanifuji G."/>
            <person name="Burki F."/>
            <person name="Gruber A."/>
            <person name="Irimia M."/>
            <person name="Maruyama S."/>
            <person name="Arias M.C."/>
            <person name="Ball S.G."/>
            <person name="Gile G.H."/>
            <person name="Hirakawa Y."/>
            <person name="Hopkins J.F."/>
            <person name="Kuo A."/>
            <person name="Rensing S.A."/>
            <person name="Schmutz J."/>
            <person name="Symeonidi A."/>
            <person name="Elias M."/>
            <person name="Eveleigh R.J."/>
            <person name="Herman E.K."/>
            <person name="Klute M.J."/>
            <person name="Nakayama T."/>
            <person name="Obornik M."/>
            <person name="Reyes-Prieto A."/>
            <person name="Armbrust E.V."/>
            <person name="Aves S.J."/>
            <person name="Beiko R.G."/>
            <person name="Coutinho P."/>
            <person name="Dacks J.B."/>
            <person name="Durnford D.G."/>
            <person name="Fast N.M."/>
            <person name="Green B.R."/>
            <person name="Grisdale C.J."/>
            <person name="Hempel F."/>
            <person name="Henrissat B."/>
            <person name="Hoppner M.P."/>
            <person name="Ishida K."/>
            <person name="Kim E."/>
            <person name="Koreny L."/>
            <person name="Kroth P.G."/>
            <person name="Liu Y."/>
            <person name="Malik S.B."/>
            <person name="Maier U.G."/>
            <person name="McRose D."/>
            <person name="Mock T."/>
            <person name="Neilson J.A."/>
            <person name="Onodera N.T."/>
            <person name="Poole A.M."/>
            <person name="Pritham E.J."/>
            <person name="Richards T.A."/>
            <person name="Rocap G."/>
            <person name="Roy S.W."/>
            <person name="Sarai C."/>
            <person name="Schaack S."/>
            <person name="Shirato S."/>
            <person name="Slamovits C.H."/>
            <person name="Spencer D.F."/>
            <person name="Suzuki S."/>
            <person name="Worden A.Z."/>
            <person name="Zauner S."/>
            <person name="Barry K."/>
            <person name="Bell C."/>
            <person name="Bharti A.K."/>
            <person name="Crow J.A."/>
            <person name="Grimwood J."/>
            <person name="Kramer R."/>
            <person name="Lindquist E."/>
            <person name="Lucas S."/>
            <person name="Salamov A."/>
            <person name="McFadden G.I."/>
            <person name="Lane C.E."/>
            <person name="Keeling P.J."/>
            <person name="Gray M.W."/>
            <person name="Grigoriev I.V."/>
            <person name="Archibald J.M."/>
        </authorList>
    </citation>
    <scope>NUCLEOTIDE SEQUENCE</scope>
    <source>
        <strain evidence="3 5">CCMP2712</strain>
    </source>
</reference>
<evidence type="ECO:0000256" key="1">
    <source>
        <dbReference type="SAM" id="MobiDB-lite"/>
    </source>
</evidence>
<dbReference type="PANTHER" id="PTHR21228">
    <property type="entry name" value="FAST LEU-RICH DOMAIN-CONTAINING"/>
    <property type="match status" value="1"/>
</dbReference>
<name>L1J6N7_GUITC</name>
<feature type="domain" description="RAP" evidence="2">
    <location>
        <begin position="1111"/>
        <end position="1187"/>
    </location>
</feature>
<evidence type="ECO:0000313" key="4">
    <source>
        <dbReference type="EnsemblProtists" id="EKX44186"/>
    </source>
</evidence>
<protein>
    <recommendedName>
        <fullName evidence="2">RAP domain-containing protein</fullName>
    </recommendedName>
</protein>
<gene>
    <name evidence="3" type="ORF">GUITHDRAFT_109971</name>
</gene>
<dbReference type="HOGENOM" id="CLU_270900_0_0_1"/>
<dbReference type="SMART" id="SM00952">
    <property type="entry name" value="RAP"/>
    <property type="match status" value="1"/>
</dbReference>
<dbReference type="GeneID" id="17300727"/>
<evidence type="ECO:0000313" key="5">
    <source>
        <dbReference type="Proteomes" id="UP000011087"/>
    </source>
</evidence>
<dbReference type="EnsemblProtists" id="EKX44186">
    <property type="protein sequence ID" value="EKX44186"/>
    <property type="gene ID" value="GUITHDRAFT_109971"/>
</dbReference>
<feature type="compositionally biased region" description="Basic and acidic residues" evidence="1">
    <location>
        <begin position="914"/>
        <end position="925"/>
    </location>
</feature>
<reference evidence="5" key="2">
    <citation type="submission" date="2012-11" db="EMBL/GenBank/DDBJ databases">
        <authorList>
            <person name="Kuo A."/>
            <person name="Curtis B.A."/>
            <person name="Tanifuji G."/>
            <person name="Burki F."/>
            <person name="Gruber A."/>
            <person name="Irimia M."/>
            <person name="Maruyama S."/>
            <person name="Arias M.C."/>
            <person name="Ball S.G."/>
            <person name="Gile G.H."/>
            <person name="Hirakawa Y."/>
            <person name="Hopkins J.F."/>
            <person name="Rensing S.A."/>
            <person name="Schmutz J."/>
            <person name="Symeonidi A."/>
            <person name="Elias M."/>
            <person name="Eveleigh R.J."/>
            <person name="Herman E.K."/>
            <person name="Klute M.J."/>
            <person name="Nakayama T."/>
            <person name="Obornik M."/>
            <person name="Reyes-Prieto A."/>
            <person name="Armbrust E.V."/>
            <person name="Aves S.J."/>
            <person name="Beiko R.G."/>
            <person name="Coutinho P."/>
            <person name="Dacks J.B."/>
            <person name="Durnford D.G."/>
            <person name="Fast N.M."/>
            <person name="Green B.R."/>
            <person name="Grisdale C."/>
            <person name="Hempe F."/>
            <person name="Henrissat B."/>
            <person name="Hoppner M.P."/>
            <person name="Ishida K.-I."/>
            <person name="Kim E."/>
            <person name="Koreny L."/>
            <person name="Kroth P.G."/>
            <person name="Liu Y."/>
            <person name="Malik S.-B."/>
            <person name="Maier U.G."/>
            <person name="McRose D."/>
            <person name="Mock T."/>
            <person name="Neilson J.A."/>
            <person name="Onodera N.T."/>
            <person name="Poole A.M."/>
            <person name="Pritham E.J."/>
            <person name="Richards T.A."/>
            <person name="Rocap G."/>
            <person name="Roy S.W."/>
            <person name="Sarai C."/>
            <person name="Schaack S."/>
            <person name="Shirato S."/>
            <person name="Slamovits C.H."/>
            <person name="Spencer D.F."/>
            <person name="Suzuki S."/>
            <person name="Worden A.Z."/>
            <person name="Zauner S."/>
            <person name="Barry K."/>
            <person name="Bell C."/>
            <person name="Bharti A.K."/>
            <person name="Crow J.A."/>
            <person name="Grimwood J."/>
            <person name="Kramer R."/>
            <person name="Lindquist E."/>
            <person name="Lucas S."/>
            <person name="Salamov A."/>
            <person name="McFadden G.I."/>
            <person name="Lane C.E."/>
            <person name="Keeling P.J."/>
            <person name="Gray M.W."/>
            <person name="Grigoriev I.V."/>
            <person name="Archibald J.M."/>
        </authorList>
    </citation>
    <scope>NUCLEOTIDE SEQUENCE</scope>
    <source>
        <strain evidence="5">CCMP2712</strain>
    </source>
</reference>
<dbReference type="Proteomes" id="UP000011087">
    <property type="component" value="Unassembled WGS sequence"/>
</dbReference>
<dbReference type="GO" id="GO:0003723">
    <property type="term" value="F:RNA binding"/>
    <property type="evidence" value="ECO:0007669"/>
    <property type="project" value="TreeGrafter"/>
</dbReference>
<evidence type="ECO:0000259" key="2">
    <source>
        <dbReference type="PROSITE" id="PS51286"/>
    </source>
</evidence>
<dbReference type="PaxDb" id="55529-EKX44186"/>
<keyword evidence="5" id="KW-1185">Reference proteome</keyword>
<dbReference type="PROSITE" id="PS51286">
    <property type="entry name" value="RAP"/>
    <property type="match status" value="1"/>
</dbReference>